<dbReference type="EMBL" id="JAOCDZ010000010">
    <property type="protein sequence ID" value="MDH0737394.1"/>
    <property type="molecule type" value="Genomic_DNA"/>
</dbReference>
<proteinExistence type="predicted"/>
<evidence type="ECO:0008006" key="3">
    <source>
        <dbReference type="Google" id="ProtNLM"/>
    </source>
</evidence>
<gene>
    <name evidence="1" type="ORF">N5D93_16395</name>
</gene>
<dbReference type="SUPFAM" id="SSF52540">
    <property type="entry name" value="P-loop containing nucleoside triphosphate hydrolases"/>
    <property type="match status" value="1"/>
</dbReference>
<dbReference type="Proteomes" id="UP001161094">
    <property type="component" value="Unassembled WGS sequence"/>
</dbReference>
<dbReference type="AlphaFoldDB" id="A0AA42S4F5"/>
<dbReference type="InterPro" id="IPR027417">
    <property type="entry name" value="P-loop_NTPase"/>
</dbReference>
<accession>A0AA42S4F5</accession>
<name>A0AA42S4F5_9BURK</name>
<dbReference type="RefSeq" id="WP_279995889.1">
    <property type="nucleotide sequence ID" value="NZ_JAOCDZ010000010.1"/>
</dbReference>
<comment type="caution">
    <text evidence="1">The sequence shown here is derived from an EMBL/GenBank/DDBJ whole genome shotgun (WGS) entry which is preliminary data.</text>
</comment>
<protein>
    <recommendedName>
        <fullName evidence="3">KAP NTPase domain-containing protein</fullName>
    </recommendedName>
</protein>
<evidence type="ECO:0000313" key="1">
    <source>
        <dbReference type="EMBL" id="MDH0737394.1"/>
    </source>
</evidence>
<evidence type="ECO:0000313" key="2">
    <source>
        <dbReference type="Proteomes" id="UP001161094"/>
    </source>
</evidence>
<sequence>MKEANNGHLQAFLSYYVNIDMPGYAVLVTGAWGTGKTYQVRRAIPEDSSHYISLYGVPSVDQLHTEVLAAVYPTVHKAGKAAELVKGFGGLGGLAVGATNLLGTYLRQELRPDKTLIFDDLERCRIPLEDLLGAINAYVEHRGFRTVVIAHDGKISDAFRAMREKTFGQVIEVEPQTRDAFSQFVGAVSSSKAQKFILKHQEKILNVFKQGGQASLRILRHVVMDLGRLHDVLSPTHLGHDAAMEHLVSHFVAFDVEVRSGEIGADDLRQRRDAKFRYEVGRISNPDQATLPPLLHAEGKYVGLNLTSDTVLNDEVLEAIFIEGRYDQEAIRESLDNSAYFIKPSEAPPWKIVINFDELDDAVVNAAVKSMQQQFEKREVTDSGEILHIFALRLMMAAEGISGRNATEEVEACRAYIDDLAASERLAPREAAVRWTAAFDHGYQGLGFWVTEQMSPHFDELRNYLIEAREDALRRRFPELVRELIEKARVEPRAAFDMLSSTSNSSYASIPFMRDADAKSVVSAWLSAPRDQWRTLQNAFDSRYEQGQLQRELNEELNWARSLLQELERLAMQSPDLSGLRIKRIIPKALKELRADSDNLDQ</sequence>
<reference evidence="1" key="1">
    <citation type="submission" date="2022-09" db="EMBL/GenBank/DDBJ databases">
        <title>Intensive care unit water sources are persistently colonized with multi-drug resistant bacteria and are the site of extensive horizontal gene transfer of antibiotic resistance genes.</title>
        <authorList>
            <person name="Diorio-Toth L."/>
        </authorList>
    </citation>
    <scope>NUCLEOTIDE SEQUENCE</scope>
    <source>
        <strain evidence="1">GD03843</strain>
    </source>
</reference>
<organism evidence="1 2">
    <name type="scientific">Achromobacter spanius</name>
    <dbReference type="NCBI Taxonomy" id="217203"/>
    <lineage>
        <taxon>Bacteria</taxon>
        <taxon>Pseudomonadati</taxon>
        <taxon>Pseudomonadota</taxon>
        <taxon>Betaproteobacteria</taxon>
        <taxon>Burkholderiales</taxon>
        <taxon>Alcaligenaceae</taxon>
        <taxon>Achromobacter</taxon>
    </lineage>
</organism>